<dbReference type="PANTHER" id="PTHR12069:SF0">
    <property type="entry name" value="DNA-DIRECTED RNA POLYMERASE III SUBUNIT RPC5"/>
    <property type="match status" value="1"/>
</dbReference>
<sequence length="305" mass="34453">MANEEDDPIIQEIHVYLAKSLAERLYLFQYPVRPASTTYDGIPHLSAKIKSKQQKQRGADCAERGRGLRGETSTYCSKLMDKQTFCSSQTTSTTSRYAAALYRQGELHLTPSHGILQLRPSFSYLDKVDAKHREREAADEAGDFSQDEAEDDVKQIIQAGQRRVQSYEFLQKKHAEEAWVHLHYYGLKDSRSEHERQYLLCPSSSRVNTELVKSPSEYLLMLMPPSQEEEKDKPVAPSNVLSMAPLRTLPLAGQIKILMKNVKVMPLANLMSLLGPSTYSVAVLPGIQKVAMLVQGNWVVKRDIL</sequence>
<dbReference type="EMBL" id="JASSZA010000017">
    <property type="protein sequence ID" value="KAK2090729.1"/>
    <property type="molecule type" value="Genomic_DNA"/>
</dbReference>
<dbReference type="Pfam" id="PF04801">
    <property type="entry name" value="RPC5"/>
    <property type="match status" value="1"/>
</dbReference>
<protein>
    <submittedName>
        <fullName evidence="2">DNA-directed RNA polymerase III subunit RPC5</fullName>
    </submittedName>
</protein>
<name>A0ABQ9U1R2_SAGOE</name>
<accession>A0ABQ9U1R2</accession>
<dbReference type="InterPro" id="IPR006886">
    <property type="entry name" value="RNA_pol_III_Rpc5"/>
</dbReference>
<comment type="caution">
    <text evidence="2">The sequence shown here is derived from an EMBL/GenBank/DDBJ whole genome shotgun (WGS) entry which is preliminary data.</text>
</comment>
<evidence type="ECO:0000313" key="1">
    <source>
        <dbReference type="EMBL" id="KAK2090699.1"/>
    </source>
</evidence>
<dbReference type="Proteomes" id="UP001266305">
    <property type="component" value="Unassembled WGS sequence"/>
</dbReference>
<organism evidence="2 3">
    <name type="scientific">Saguinus oedipus</name>
    <name type="common">Cotton-top tamarin</name>
    <name type="synonym">Oedipomidas oedipus</name>
    <dbReference type="NCBI Taxonomy" id="9490"/>
    <lineage>
        <taxon>Eukaryota</taxon>
        <taxon>Metazoa</taxon>
        <taxon>Chordata</taxon>
        <taxon>Craniata</taxon>
        <taxon>Vertebrata</taxon>
        <taxon>Euteleostomi</taxon>
        <taxon>Mammalia</taxon>
        <taxon>Eutheria</taxon>
        <taxon>Euarchontoglires</taxon>
        <taxon>Primates</taxon>
        <taxon>Haplorrhini</taxon>
        <taxon>Platyrrhini</taxon>
        <taxon>Cebidae</taxon>
        <taxon>Callitrichinae</taxon>
        <taxon>Saguinus</taxon>
    </lineage>
</organism>
<evidence type="ECO:0000313" key="3">
    <source>
        <dbReference type="Proteomes" id="UP001266305"/>
    </source>
</evidence>
<reference evidence="2 3" key="1">
    <citation type="submission" date="2023-05" db="EMBL/GenBank/DDBJ databases">
        <title>B98-5 Cell Line De Novo Hybrid Assembly: An Optical Mapping Approach.</title>
        <authorList>
            <person name="Kananen K."/>
            <person name="Auerbach J.A."/>
            <person name="Kautto E."/>
            <person name="Blachly J.S."/>
        </authorList>
    </citation>
    <scope>NUCLEOTIDE SEQUENCE [LARGE SCALE GENOMIC DNA]</scope>
    <source>
        <strain evidence="2">B95-8</strain>
        <tissue evidence="2">Cell line</tissue>
    </source>
</reference>
<gene>
    <name evidence="2" type="primary">POLR3E_6</name>
    <name evidence="1" type="synonym">POLR3E_5</name>
    <name evidence="1" type="ORF">P7K49_031956</name>
    <name evidence="2" type="ORF">P7K49_031986</name>
</gene>
<dbReference type="GO" id="GO:0000428">
    <property type="term" value="C:DNA-directed RNA polymerase complex"/>
    <property type="evidence" value="ECO:0007669"/>
    <property type="project" value="UniProtKB-KW"/>
</dbReference>
<dbReference type="EMBL" id="JASSZA010000017">
    <property type="protein sequence ID" value="KAK2090699.1"/>
    <property type="molecule type" value="Genomic_DNA"/>
</dbReference>
<keyword evidence="2" id="KW-0804">Transcription</keyword>
<dbReference type="PANTHER" id="PTHR12069">
    <property type="entry name" value="DNA-DIRECTED RNA POLYMERASES III 80 KDA POLYPEPTIDE RNA POLYMERASE III SUBUNIT 5"/>
    <property type="match status" value="1"/>
</dbReference>
<proteinExistence type="predicted"/>
<keyword evidence="2" id="KW-0240">DNA-directed RNA polymerase</keyword>
<evidence type="ECO:0000313" key="2">
    <source>
        <dbReference type="EMBL" id="KAK2090729.1"/>
    </source>
</evidence>
<keyword evidence="3" id="KW-1185">Reference proteome</keyword>